<dbReference type="PANTHER" id="PTHR33142">
    <property type="entry name" value="CYCLIN-DEPENDENT PROTEIN KINASE INHIBITOR SMR13"/>
    <property type="match status" value="1"/>
</dbReference>
<dbReference type="Proteomes" id="UP000828251">
    <property type="component" value="Unassembled WGS sequence"/>
</dbReference>
<evidence type="ECO:0000256" key="1">
    <source>
        <dbReference type="ARBA" id="ARBA00023013"/>
    </source>
</evidence>
<dbReference type="EMBL" id="JAIQCV010000009">
    <property type="protein sequence ID" value="KAH1064564.1"/>
    <property type="molecule type" value="Genomic_DNA"/>
</dbReference>
<evidence type="ECO:0000313" key="3">
    <source>
        <dbReference type="EMBL" id="KAH1064564.1"/>
    </source>
</evidence>
<evidence type="ECO:0000313" key="4">
    <source>
        <dbReference type="Proteomes" id="UP000828251"/>
    </source>
</evidence>
<evidence type="ECO:0000256" key="2">
    <source>
        <dbReference type="ARBA" id="ARBA00023306"/>
    </source>
</evidence>
<dbReference type="GO" id="GO:0004860">
    <property type="term" value="F:protein kinase inhibitor activity"/>
    <property type="evidence" value="ECO:0007669"/>
    <property type="project" value="UniProtKB-KW"/>
</dbReference>
<evidence type="ECO:0008006" key="5">
    <source>
        <dbReference type="Google" id="ProtNLM"/>
    </source>
</evidence>
<dbReference type="AlphaFoldDB" id="A0A9D3V094"/>
<dbReference type="GO" id="GO:0032875">
    <property type="term" value="P:regulation of DNA endoreduplication"/>
    <property type="evidence" value="ECO:0007669"/>
    <property type="project" value="InterPro"/>
</dbReference>
<dbReference type="OrthoDB" id="662905at2759"/>
<keyword evidence="4" id="KW-1185">Reference proteome</keyword>
<dbReference type="PANTHER" id="PTHR33142:SF13">
    <property type="entry name" value="CYCLIN-DEPENDENT PROTEIN KINASE INHIBITOR SMR1"/>
    <property type="match status" value="1"/>
</dbReference>
<reference evidence="3 4" key="1">
    <citation type="journal article" date="2021" name="Plant Biotechnol. J.">
        <title>Multi-omics assisted identification of the key and species-specific regulatory components of drought-tolerant mechanisms in Gossypium stocksii.</title>
        <authorList>
            <person name="Yu D."/>
            <person name="Ke L."/>
            <person name="Zhang D."/>
            <person name="Wu Y."/>
            <person name="Sun Y."/>
            <person name="Mei J."/>
            <person name="Sun J."/>
            <person name="Sun Y."/>
        </authorList>
    </citation>
    <scope>NUCLEOTIDE SEQUENCE [LARGE SCALE GENOMIC DNA]</scope>
    <source>
        <strain evidence="4">cv. E1</strain>
        <tissue evidence="3">Leaf</tissue>
    </source>
</reference>
<protein>
    <recommendedName>
        <fullName evidence="5">Cyclin-dependent protein kinase inhibitor</fullName>
    </recommendedName>
</protein>
<dbReference type="InterPro" id="IPR040389">
    <property type="entry name" value="SMR"/>
</dbReference>
<accession>A0A9D3V094</accession>
<gene>
    <name evidence="3" type="ORF">J1N35_029551</name>
</gene>
<sequence>MSTDLELFQDSLKIKLPKLTIIQSSDENGTGIEQVNRNGNNSVEFCATPTSDENKIPPVLSCPAAPTKPKRTASVSCKRKLFQNFNFFEIVNSEEVDAFFKAAFHASSSKKRNSIGWKLVGELLHYPTTISIVFEYFDQG</sequence>
<name>A0A9D3V094_9ROSI</name>
<proteinExistence type="predicted"/>
<keyword evidence="2" id="KW-0131">Cell cycle</keyword>
<comment type="caution">
    <text evidence="3">The sequence shown here is derived from an EMBL/GenBank/DDBJ whole genome shotgun (WGS) entry which is preliminary data.</text>
</comment>
<organism evidence="3 4">
    <name type="scientific">Gossypium stocksii</name>
    <dbReference type="NCBI Taxonomy" id="47602"/>
    <lineage>
        <taxon>Eukaryota</taxon>
        <taxon>Viridiplantae</taxon>
        <taxon>Streptophyta</taxon>
        <taxon>Embryophyta</taxon>
        <taxon>Tracheophyta</taxon>
        <taxon>Spermatophyta</taxon>
        <taxon>Magnoliopsida</taxon>
        <taxon>eudicotyledons</taxon>
        <taxon>Gunneridae</taxon>
        <taxon>Pentapetalae</taxon>
        <taxon>rosids</taxon>
        <taxon>malvids</taxon>
        <taxon>Malvales</taxon>
        <taxon>Malvaceae</taxon>
        <taxon>Malvoideae</taxon>
        <taxon>Gossypium</taxon>
    </lineage>
</organism>
<keyword evidence="1" id="KW-0649">Protein kinase inhibitor</keyword>